<dbReference type="RefSeq" id="WP_207089025.1">
    <property type="nucleotide sequence ID" value="NZ_JAFLQW010000425.1"/>
</dbReference>
<accession>A0ABS3FUM9</accession>
<gene>
    <name evidence="3" type="ORF">J0895_15900</name>
</gene>
<reference evidence="3 4" key="1">
    <citation type="submission" date="2021-03" db="EMBL/GenBank/DDBJ databases">
        <title>Metabolic Capacity of the Antarctic Cyanobacterium Phormidium pseudopriestleyi that Sustains Oxygenic Photosynthesis in the Presence of Hydrogen Sulfide.</title>
        <authorList>
            <person name="Lumian J.E."/>
            <person name="Jungblut A.D."/>
            <person name="Dillon M.L."/>
            <person name="Hawes I."/>
            <person name="Doran P.T."/>
            <person name="Mackey T.J."/>
            <person name="Dick G.J."/>
            <person name="Grettenberger C.L."/>
            <person name="Sumner D.Y."/>
        </authorList>
    </citation>
    <scope>NUCLEOTIDE SEQUENCE [LARGE SCALE GENOMIC DNA]</scope>
    <source>
        <strain evidence="3 4">FRX01</strain>
    </source>
</reference>
<protein>
    <recommendedName>
        <fullName evidence="5">SbsA Ig-like domain-containing protein</fullName>
    </recommendedName>
</protein>
<comment type="caution">
    <text evidence="3">The sequence shown here is derived from an EMBL/GenBank/DDBJ whole genome shotgun (WGS) entry which is preliminary data.</text>
</comment>
<keyword evidence="2" id="KW-0472">Membrane</keyword>
<evidence type="ECO:0000256" key="2">
    <source>
        <dbReference type="SAM" id="Phobius"/>
    </source>
</evidence>
<dbReference type="Gene3D" id="2.60.40.3710">
    <property type="match status" value="1"/>
</dbReference>
<keyword evidence="2" id="KW-1133">Transmembrane helix</keyword>
<evidence type="ECO:0000313" key="4">
    <source>
        <dbReference type="Proteomes" id="UP000664844"/>
    </source>
</evidence>
<dbReference type="EMBL" id="JAFLQW010000425">
    <property type="protein sequence ID" value="MBO0350552.1"/>
    <property type="molecule type" value="Genomic_DNA"/>
</dbReference>
<evidence type="ECO:0000313" key="3">
    <source>
        <dbReference type="EMBL" id="MBO0350552.1"/>
    </source>
</evidence>
<proteinExistence type="predicted"/>
<dbReference type="Gene3D" id="2.120.10.30">
    <property type="entry name" value="TolB, C-terminal domain"/>
    <property type="match status" value="1"/>
</dbReference>
<dbReference type="SUPFAM" id="SSF82171">
    <property type="entry name" value="DPP6 N-terminal domain-like"/>
    <property type="match status" value="2"/>
</dbReference>
<feature type="transmembrane region" description="Helical" evidence="2">
    <location>
        <begin position="18"/>
        <end position="37"/>
    </location>
</feature>
<keyword evidence="4" id="KW-1185">Reference proteome</keyword>
<dbReference type="InterPro" id="IPR011042">
    <property type="entry name" value="6-blade_b-propeller_TolB-like"/>
</dbReference>
<dbReference type="Proteomes" id="UP000664844">
    <property type="component" value="Unassembled WGS sequence"/>
</dbReference>
<evidence type="ECO:0000256" key="1">
    <source>
        <dbReference type="SAM" id="MobiDB-lite"/>
    </source>
</evidence>
<name>A0ABS3FUM9_9CYAN</name>
<keyword evidence="2" id="KW-0812">Transmembrane</keyword>
<organism evidence="3 4">
    <name type="scientific">Phormidium pseudopriestleyi FRX01</name>
    <dbReference type="NCBI Taxonomy" id="1759528"/>
    <lineage>
        <taxon>Bacteria</taxon>
        <taxon>Bacillati</taxon>
        <taxon>Cyanobacteriota</taxon>
        <taxon>Cyanophyceae</taxon>
        <taxon>Oscillatoriophycideae</taxon>
        <taxon>Oscillatoriales</taxon>
        <taxon>Oscillatoriaceae</taxon>
        <taxon>Phormidium</taxon>
    </lineage>
</organism>
<sequence>MFSAQQLQKKFSQPLDRAAIALIAILTVAIALLLFGGDSTAPRVREFTWQNKQVSASDRAFIMTFSRPMDLPSVEENLRIEPPVPGKISWAGRRMAYTVTQGVPYGMQFKLELSQARERFAQPGKEGTLIEPFVGEFKSRDRAFVYIGISPEERGRLILYNLSQSEKTILTPKELTVLDYKLYPDGDRLLFSAIDSFSPNRGVLDQRLFTVTTGIVPETPGRRSRRRDNSPGQIKRILGSDNYQNLSFDLSPDGKTILVQRVNKQDPGQFGLWKIEEGKQPKPLENEPGGDFIITPDSQAVAIAQGQGLAILPLEPKAEPLDFLPQFGRVLSFSSDGSAAAMVKFNTDYTRSLYFVTTTGVSKELLRIKGSFLSAQFGPQGNTLYCLLTKLVEGEIYKEEPYLAAINLETAELQPLVLLPDQREIHISLAPDGLGLLFDQIVSVAPQANQAPMDAVRTSSGEAIVRSRLWLLPLDPSAPTNRPLDYKPEELPFEGLRPGWLP</sequence>
<feature type="region of interest" description="Disordered" evidence="1">
    <location>
        <begin position="217"/>
        <end position="236"/>
    </location>
</feature>
<evidence type="ECO:0008006" key="5">
    <source>
        <dbReference type="Google" id="ProtNLM"/>
    </source>
</evidence>